<accession>A0AAD9VV32</accession>
<dbReference type="EMBL" id="JAIFRP010000006">
    <property type="protein sequence ID" value="KAK2588078.1"/>
    <property type="molecule type" value="Genomic_DNA"/>
</dbReference>
<dbReference type="PANTHER" id="PTHR21137:SF35">
    <property type="entry name" value="ODORANT RECEPTOR 19A-RELATED"/>
    <property type="match status" value="1"/>
</dbReference>
<protein>
    <recommendedName>
        <fullName evidence="10">Odorant receptor</fullName>
    </recommendedName>
</protein>
<dbReference type="GO" id="GO:0007165">
    <property type="term" value="P:signal transduction"/>
    <property type="evidence" value="ECO:0007669"/>
    <property type="project" value="UniProtKB-KW"/>
</dbReference>
<evidence type="ECO:0000313" key="11">
    <source>
        <dbReference type="EMBL" id="KAK2588078.1"/>
    </source>
</evidence>
<evidence type="ECO:0000256" key="1">
    <source>
        <dbReference type="ARBA" id="ARBA00004651"/>
    </source>
</evidence>
<keyword evidence="3 10" id="KW-0716">Sensory transduction</keyword>
<dbReference type="InterPro" id="IPR004117">
    <property type="entry name" value="7tm6_olfct_rcpt"/>
</dbReference>
<reference evidence="11" key="2">
    <citation type="journal article" date="2023" name="Commun. Biol.">
        <title>Intrasexual cuticular hydrocarbon dimorphism in a wasp sheds light on hydrocarbon biosynthesis genes in Hymenoptera.</title>
        <authorList>
            <person name="Moris V.C."/>
            <person name="Podsiadlowski L."/>
            <person name="Martin S."/>
            <person name="Oeyen J.P."/>
            <person name="Donath A."/>
            <person name="Petersen M."/>
            <person name="Wilbrandt J."/>
            <person name="Misof B."/>
            <person name="Liedtke D."/>
            <person name="Thamm M."/>
            <person name="Scheiner R."/>
            <person name="Schmitt T."/>
            <person name="Niehuis O."/>
        </authorList>
    </citation>
    <scope>NUCLEOTIDE SEQUENCE</scope>
    <source>
        <strain evidence="11">GBR_01_08_01A</strain>
    </source>
</reference>
<comment type="caution">
    <text evidence="10">Lacks conserved residue(s) required for the propagation of feature annotation.</text>
</comment>
<keyword evidence="4 10" id="KW-0812">Transmembrane</keyword>
<comment type="caution">
    <text evidence="11">The sequence shown here is derived from an EMBL/GenBank/DDBJ whole genome shotgun (WGS) entry which is preliminary data.</text>
</comment>
<organism evidence="11 12">
    <name type="scientific">Odynerus spinipes</name>
    <dbReference type="NCBI Taxonomy" id="1348599"/>
    <lineage>
        <taxon>Eukaryota</taxon>
        <taxon>Metazoa</taxon>
        <taxon>Ecdysozoa</taxon>
        <taxon>Arthropoda</taxon>
        <taxon>Hexapoda</taxon>
        <taxon>Insecta</taxon>
        <taxon>Pterygota</taxon>
        <taxon>Neoptera</taxon>
        <taxon>Endopterygota</taxon>
        <taxon>Hymenoptera</taxon>
        <taxon>Apocrita</taxon>
        <taxon>Aculeata</taxon>
        <taxon>Vespoidea</taxon>
        <taxon>Vespidae</taxon>
        <taxon>Eumeninae</taxon>
        <taxon>Odynerus</taxon>
    </lineage>
</organism>
<evidence type="ECO:0000256" key="5">
    <source>
        <dbReference type="ARBA" id="ARBA00022725"/>
    </source>
</evidence>
<evidence type="ECO:0000256" key="9">
    <source>
        <dbReference type="ARBA" id="ARBA00023224"/>
    </source>
</evidence>
<dbReference type="GO" id="GO:0005886">
    <property type="term" value="C:plasma membrane"/>
    <property type="evidence" value="ECO:0007669"/>
    <property type="project" value="UniProtKB-SubCell"/>
</dbReference>
<dbReference type="Pfam" id="PF02949">
    <property type="entry name" value="7tm_6"/>
    <property type="match status" value="1"/>
</dbReference>
<dbReference type="GO" id="GO:0005549">
    <property type="term" value="F:odorant binding"/>
    <property type="evidence" value="ECO:0007669"/>
    <property type="project" value="InterPro"/>
</dbReference>
<reference evidence="11" key="1">
    <citation type="submission" date="2021-08" db="EMBL/GenBank/DDBJ databases">
        <authorList>
            <person name="Misof B."/>
            <person name="Oliver O."/>
            <person name="Podsiadlowski L."/>
            <person name="Donath A."/>
            <person name="Peters R."/>
            <person name="Mayer C."/>
            <person name="Rust J."/>
            <person name="Gunkel S."/>
            <person name="Lesny P."/>
            <person name="Martin S."/>
            <person name="Oeyen J.P."/>
            <person name="Petersen M."/>
            <person name="Panagiotis P."/>
            <person name="Wilbrandt J."/>
            <person name="Tanja T."/>
        </authorList>
    </citation>
    <scope>NUCLEOTIDE SEQUENCE</scope>
    <source>
        <strain evidence="11">GBR_01_08_01A</strain>
        <tissue evidence="11">Thorax + abdomen</tissue>
    </source>
</reference>
<comment type="similarity">
    <text evidence="10">Belongs to the insect chemoreceptor superfamily. Heteromeric odorant receptor channel (TC 1.A.69) family.</text>
</comment>
<feature type="transmembrane region" description="Helical" evidence="10">
    <location>
        <begin position="259"/>
        <end position="284"/>
    </location>
</feature>
<comment type="subcellular location">
    <subcellularLocation>
        <location evidence="1 10">Cell membrane</location>
        <topology evidence="1 10">Multi-pass membrane protein</topology>
    </subcellularLocation>
</comment>
<keyword evidence="2" id="KW-1003">Cell membrane</keyword>
<keyword evidence="12" id="KW-1185">Reference proteome</keyword>
<evidence type="ECO:0000256" key="4">
    <source>
        <dbReference type="ARBA" id="ARBA00022692"/>
    </source>
</evidence>
<keyword evidence="5 10" id="KW-0552">Olfaction</keyword>
<name>A0AAD9VV32_9HYME</name>
<keyword evidence="9 10" id="KW-0807">Transducer</keyword>
<feature type="transmembrane region" description="Helical" evidence="10">
    <location>
        <begin position="177"/>
        <end position="199"/>
    </location>
</feature>
<evidence type="ECO:0000256" key="7">
    <source>
        <dbReference type="ARBA" id="ARBA00023136"/>
    </source>
</evidence>
<keyword evidence="6 10" id="KW-1133">Transmembrane helix</keyword>
<evidence type="ECO:0000256" key="10">
    <source>
        <dbReference type="RuleBase" id="RU351113"/>
    </source>
</evidence>
<feature type="transmembrane region" description="Helical" evidence="10">
    <location>
        <begin position="128"/>
        <end position="152"/>
    </location>
</feature>
<gene>
    <name evidence="11" type="ORF">KPH14_004143</name>
</gene>
<dbReference type="AlphaFoldDB" id="A0AAD9VV32"/>
<keyword evidence="8 10" id="KW-0675">Receptor</keyword>
<feature type="transmembrane region" description="Helical" evidence="10">
    <location>
        <begin position="296"/>
        <end position="318"/>
    </location>
</feature>
<evidence type="ECO:0000256" key="8">
    <source>
        <dbReference type="ARBA" id="ARBA00023170"/>
    </source>
</evidence>
<evidence type="ECO:0000313" key="12">
    <source>
        <dbReference type="Proteomes" id="UP001258017"/>
    </source>
</evidence>
<sequence>MGQKPWNDDVAHAMTFYKFLTLPTGVWPLQDYNFFATIRSVVTVSCQVAMLVFQWKELFAGCNGSHANLDSLTIIACNIMAIIKIGCYRFHSRNLIENYERAVRDYLETKSTRDVEIMRRHALLGKRLCSSLICFSYVSTSIFMVAPFFMVFDDATLNGTSVRKTSLSYPMPSDCTLGSLNVSIGLYCVISAIDIVLLISTCNGNLGNDCLFFGIALHVCGQVEILKIQFSQYKFQKGMEKEFSRLISRYSELLTLADYLVETISVVLVAQLLVSCILICIIGYQCVLALQYSDVFVFAKSLTVLSTFLLQLLIYSYIGDYLTNQMEQVGYAAYKSEWYELPISRRKDLVFLLMRSQRLVQIAAAYFFPVNMQTFMSIVKTSLSYLSVLRVMLQT</sequence>
<keyword evidence="7 10" id="KW-0472">Membrane</keyword>
<dbReference type="GO" id="GO:0004984">
    <property type="term" value="F:olfactory receptor activity"/>
    <property type="evidence" value="ECO:0007669"/>
    <property type="project" value="InterPro"/>
</dbReference>
<evidence type="ECO:0000256" key="3">
    <source>
        <dbReference type="ARBA" id="ARBA00022606"/>
    </source>
</evidence>
<dbReference type="Proteomes" id="UP001258017">
    <property type="component" value="Unassembled WGS sequence"/>
</dbReference>
<evidence type="ECO:0000256" key="2">
    <source>
        <dbReference type="ARBA" id="ARBA00022475"/>
    </source>
</evidence>
<evidence type="ECO:0000256" key="6">
    <source>
        <dbReference type="ARBA" id="ARBA00022989"/>
    </source>
</evidence>
<dbReference type="PANTHER" id="PTHR21137">
    <property type="entry name" value="ODORANT RECEPTOR"/>
    <property type="match status" value="1"/>
</dbReference>
<proteinExistence type="inferred from homology"/>